<gene>
    <name evidence="3" type="ORF">CHILSU_LOCUS9765</name>
</gene>
<feature type="compositionally biased region" description="Basic and acidic residues" evidence="1">
    <location>
        <begin position="187"/>
        <end position="200"/>
    </location>
</feature>
<proteinExistence type="predicted"/>
<feature type="chain" id="PRO_5045901453" evidence="2">
    <location>
        <begin position="17"/>
        <end position="200"/>
    </location>
</feature>
<keyword evidence="2" id="KW-0732">Signal</keyword>
<reference evidence="3" key="1">
    <citation type="submission" date="2021-12" db="EMBL/GenBank/DDBJ databases">
        <authorList>
            <person name="King R."/>
        </authorList>
    </citation>
    <scope>NUCLEOTIDE SEQUENCE</scope>
</reference>
<organism evidence="3 4">
    <name type="scientific">Chilo suppressalis</name>
    <name type="common">Asiatic rice borer moth</name>
    <dbReference type="NCBI Taxonomy" id="168631"/>
    <lineage>
        <taxon>Eukaryota</taxon>
        <taxon>Metazoa</taxon>
        <taxon>Ecdysozoa</taxon>
        <taxon>Arthropoda</taxon>
        <taxon>Hexapoda</taxon>
        <taxon>Insecta</taxon>
        <taxon>Pterygota</taxon>
        <taxon>Neoptera</taxon>
        <taxon>Endopterygota</taxon>
        <taxon>Lepidoptera</taxon>
        <taxon>Glossata</taxon>
        <taxon>Ditrysia</taxon>
        <taxon>Pyraloidea</taxon>
        <taxon>Crambidae</taxon>
        <taxon>Crambinae</taxon>
        <taxon>Chilo</taxon>
    </lineage>
</organism>
<evidence type="ECO:0000256" key="1">
    <source>
        <dbReference type="SAM" id="MobiDB-lite"/>
    </source>
</evidence>
<keyword evidence="4" id="KW-1185">Reference proteome</keyword>
<sequence>MKTASVLFAIIASSLALPLKDSKDLKRDKKSPSLGAPCSGGGYLAPAPLHVLPQYRELDHENEEHQRSYYEPAAGAVIPAPHPVASYGATGPAIGVFPHARVSGCNVPLLLSCAPNVVTGVLSEHHGYAAPAYRNADEDMMREADWVKASRAANHHKLSEDFPESQTGKHNTVLKDLSEPNLTRTVPKPENEQVAHAEHH</sequence>
<name>A0ABN8B9K2_CHISP</name>
<accession>A0ABN8B9K2</accession>
<dbReference type="Proteomes" id="UP001153292">
    <property type="component" value="Chromosome 6"/>
</dbReference>
<evidence type="ECO:0000313" key="3">
    <source>
        <dbReference type="EMBL" id="CAH0406390.1"/>
    </source>
</evidence>
<feature type="region of interest" description="Disordered" evidence="1">
    <location>
        <begin position="157"/>
        <end position="200"/>
    </location>
</feature>
<protein>
    <submittedName>
        <fullName evidence="3">Uncharacterized protein</fullName>
    </submittedName>
</protein>
<feature type="signal peptide" evidence="2">
    <location>
        <begin position="1"/>
        <end position="16"/>
    </location>
</feature>
<dbReference type="EMBL" id="OU963899">
    <property type="protein sequence ID" value="CAH0406390.1"/>
    <property type="molecule type" value="Genomic_DNA"/>
</dbReference>
<evidence type="ECO:0000256" key="2">
    <source>
        <dbReference type="SAM" id="SignalP"/>
    </source>
</evidence>
<evidence type="ECO:0000313" key="4">
    <source>
        <dbReference type="Proteomes" id="UP001153292"/>
    </source>
</evidence>